<name>A0A0J9E6E7_9RHOB</name>
<accession>A0A0J9E6E7</accession>
<proteinExistence type="predicted"/>
<protein>
    <submittedName>
        <fullName evidence="1">CapZD protein</fullName>
    </submittedName>
</protein>
<reference evidence="1 2" key="1">
    <citation type="submission" date="2015-06" db="EMBL/GenBank/DDBJ databases">
        <title>Draft genome sequence of an Alphaproteobacteria species associated to the Mediterranean sponge Oscarella lobularis.</title>
        <authorList>
            <person name="Jourda C."/>
            <person name="Santini S."/>
            <person name="Claverie J.-M."/>
        </authorList>
    </citation>
    <scope>NUCLEOTIDE SEQUENCE [LARGE SCALE GENOMIC DNA]</scope>
    <source>
        <strain evidence="1">IGS</strain>
    </source>
</reference>
<evidence type="ECO:0000313" key="1">
    <source>
        <dbReference type="EMBL" id="KMW58345.1"/>
    </source>
</evidence>
<organism evidence="1 2">
    <name type="scientific">Candidatus Rhodobacter oscarellae</name>
    <dbReference type="NCBI Taxonomy" id="1675527"/>
    <lineage>
        <taxon>Bacteria</taxon>
        <taxon>Pseudomonadati</taxon>
        <taxon>Pseudomonadota</taxon>
        <taxon>Alphaproteobacteria</taxon>
        <taxon>Rhodobacterales</taxon>
        <taxon>Rhodobacter group</taxon>
        <taxon>Rhodobacter</taxon>
    </lineage>
</organism>
<dbReference type="AlphaFoldDB" id="A0A0J9E6E7"/>
<keyword evidence="2" id="KW-1185">Reference proteome</keyword>
<dbReference type="EMBL" id="LFTY01000002">
    <property type="protein sequence ID" value="KMW58345.1"/>
    <property type="molecule type" value="Genomic_DNA"/>
</dbReference>
<gene>
    <name evidence="1" type="ORF">AIOL_003318</name>
</gene>
<evidence type="ECO:0000313" key="2">
    <source>
        <dbReference type="Proteomes" id="UP000037178"/>
    </source>
</evidence>
<sequence>MTELRIHHATRVAVPEGYQRDRAIRPSGLAPESHLRYDFDTFFYQAIRAGRHVALVAPKLLNFRRLFRQAQFRVGGQRVRRTRIFSFYRHAIIWLLNVPEGETLAITFPDGSEADAHIHPQDLGFLAGLNCQMMISKDNDLGWIKDQLGFHAAACGLEAVCFIDNGSTAYGLDDLAQALTEVGLQRAVLISMPFKWGGVNRKPANRELYLQTAAYNAARLKYLAQARGVLCLDADEILIPQPDGETVFDRAQRARLGFVRFSGRNRFPGPDAQPRFDYADHGWMLSDQAPAAHNWCLNPRGPMGHFQWRCHNLEHNILDVFQVLQGDHFYHCLGIGTGWKDPQRSDGGPALRPDPEAEAFWRDTFVPALPR</sequence>
<comment type="caution">
    <text evidence="1">The sequence shown here is derived from an EMBL/GenBank/DDBJ whole genome shotgun (WGS) entry which is preliminary data.</text>
</comment>
<dbReference type="OrthoDB" id="4405067at2"/>
<dbReference type="Proteomes" id="UP000037178">
    <property type="component" value="Unassembled WGS sequence"/>
</dbReference>
<dbReference type="STRING" id="1675527.AIOL_003318"/>
<dbReference type="RefSeq" id="WP_049643962.1">
    <property type="nucleotide sequence ID" value="NZ_LFTY01000002.1"/>
</dbReference>
<dbReference type="PATRIC" id="fig|1675527.3.peg.3471"/>